<dbReference type="InterPro" id="IPR035089">
    <property type="entry name" value="Phage_sheath_subtilisin"/>
</dbReference>
<feature type="domain" description="Tail sheath protein C-terminal" evidence="3">
    <location>
        <begin position="662"/>
        <end position="767"/>
    </location>
</feature>
<protein>
    <submittedName>
        <fullName evidence="4">Phage tail sheath protein FI</fullName>
    </submittedName>
</protein>
<dbReference type="Proteomes" id="UP000031599">
    <property type="component" value="Unassembled WGS sequence"/>
</dbReference>
<comment type="caution">
    <text evidence="4">The sequence shown here is derived from an EMBL/GenBank/DDBJ whole genome shotgun (WGS) entry which is preliminary data.</text>
</comment>
<evidence type="ECO:0000256" key="1">
    <source>
        <dbReference type="ARBA" id="ARBA00008005"/>
    </source>
</evidence>
<evidence type="ECO:0000313" key="5">
    <source>
        <dbReference type="Proteomes" id="UP000031599"/>
    </source>
</evidence>
<proteinExistence type="inferred from homology"/>
<name>A0A0C1ZK86_9BACT</name>
<dbReference type="RefSeq" id="WP_146658333.1">
    <property type="nucleotide sequence ID" value="NZ_JMCC02000018.1"/>
</dbReference>
<dbReference type="InterPro" id="IPR019694">
    <property type="entry name" value="Phage_HP1_Orf23"/>
</dbReference>
<dbReference type="EMBL" id="JMCC02000018">
    <property type="protein sequence ID" value="KIG17889.1"/>
    <property type="molecule type" value="Genomic_DNA"/>
</dbReference>
<organism evidence="4 5">
    <name type="scientific">Enhygromyxa salina</name>
    <dbReference type="NCBI Taxonomy" id="215803"/>
    <lineage>
        <taxon>Bacteria</taxon>
        <taxon>Pseudomonadati</taxon>
        <taxon>Myxococcota</taxon>
        <taxon>Polyangia</taxon>
        <taxon>Nannocystales</taxon>
        <taxon>Nannocystaceae</taxon>
        <taxon>Enhygromyxa</taxon>
    </lineage>
</organism>
<dbReference type="AlphaFoldDB" id="A0A0C1ZK86"/>
<dbReference type="InterPro" id="IPR052042">
    <property type="entry name" value="Tail_sheath_structural"/>
</dbReference>
<dbReference type="Pfam" id="PF17482">
    <property type="entry name" value="Phage_sheath_1C"/>
    <property type="match status" value="1"/>
</dbReference>
<gene>
    <name evidence="4" type="ORF">DB30_02512</name>
</gene>
<evidence type="ECO:0000259" key="2">
    <source>
        <dbReference type="Pfam" id="PF04984"/>
    </source>
</evidence>
<feature type="domain" description="Tail sheath protein subtilisin-like" evidence="2">
    <location>
        <begin position="486"/>
        <end position="654"/>
    </location>
</feature>
<dbReference type="PANTHER" id="PTHR35861">
    <property type="match status" value="1"/>
</dbReference>
<dbReference type="Pfam" id="PF04984">
    <property type="entry name" value="Phage_sheath_1"/>
    <property type="match status" value="1"/>
</dbReference>
<dbReference type="Gene3D" id="3.40.50.11780">
    <property type="match status" value="2"/>
</dbReference>
<reference evidence="4 5" key="1">
    <citation type="submission" date="2014-12" db="EMBL/GenBank/DDBJ databases">
        <title>Genome assembly of Enhygromyxa salina DSM 15201.</title>
        <authorList>
            <person name="Sharma G."/>
            <person name="Subramanian S."/>
        </authorList>
    </citation>
    <scope>NUCLEOTIDE SEQUENCE [LARGE SCALE GENOMIC DNA]</scope>
    <source>
        <strain evidence="4 5">DSM 15201</strain>
    </source>
</reference>
<evidence type="ECO:0000259" key="3">
    <source>
        <dbReference type="Pfam" id="PF17482"/>
    </source>
</evidence>
<accession>A0A0C1ZK86</accession>
<dbReference type="InterPro" id="IPR020287">
    <property type="entry name" value="Tail_sheath_C"/>
</dbReference>
<dbReference type="PANTHER" id="PTHR35861:SF1">
    <property type="entry name" value="PHAGE TAIL SHEATH PROTEIN"/>
    <property type="match status" value="1"/>
</dbReference>
<dbReference type="Pfam" id="PF10758">
    <property type="entry name" value="DUF2586"/>
    <property type="match status" value="1"/>
</dbReference>
<evidence type="ECO:0000313" key="4">
    <source>
        <dbReference type="EMBL" id="KIG17889.1"/>
    </source>
</evidence>
<sequence>MPVQVSYPGVYIQEVSSGSRTITGVSSSVALFIGMADQGPMGTPTRVLSLTDYERKFGATNGSGELHDQVTQFFLNGGSQAWIMRIANNATSSAVTLANQDDTNVLTLTARSAGTIGESLRAIVDYNTATPEMTFNLEVQLWGTDTGGSPVVVVSEVFKNLSMDPNHGNYVVSTLAQNSALVTATDLEAPAIIDGYTVWGQMEPNADPDKNLGAAITAAGGTGRFQVSADDGPMVPVSVSAATTIAINDAIELALASQGKTVTVTALDVDGSATYYAYKISVDGGRRIRFASVNGVDDIGAAMNMTSSLGALEVCGYAIRRPAPTGYFSNLSFESVGEFQGSIGAFMASDLSAINPIEFDDAVLGAAESFSPSWTAASGTMAAPVGEEPTLRALQLNIDQLVSAINAHPSIDWVAARHGHRLVMKANFNGDQGDVTAVLNEGDAGFNAYFDDAANVTRYQLGGTGLPGYQTDAGAGDNGTKPVDADYKAAFVTAGREIDLFNILVLPRAAGQSDADRAALWPIASVFAMGRRAIVLVDAPSSWTTIQEVETNIAEFRIGIATDHAATYWPRLEVSWGAGTKKIDPSGAIAGVMARTDASRGVWKAPAGLDANLLGVRGIEHAMSDADNGIINPLAVNAIRAFPNGIVSWGARTMVGFDNSGNDEYKYVPIRRLALMIEESLYRGLKWAVFEPNDTPLWRQLAQAAGAYMNGLFQRGAFAGAKASDAYFVKVDADTTTQNDVNLGIVNVVIGFAPLKPAEFVVITLQQKAGEVQT</sequence>
<comment type="similarity">
    <text evidence="1">Belongs to the myoviridae tail sheath protein family.</text>
</comment>